<feature type="transmembrane region" description="Helical" evidence="7">
    <location>
        <begin position="263"/>
        <end position="284"/>
    </location>
</feature>
<evidence type="ECO:0000259" key="8">
    <source>
        <dbReference type="PROSITE" id="PS50222"/>
    </source>
</evidence>
<feature type="region of interest" description="Disordered" evidence="6">
    <location>
        <begin position="1350"/>
        <end position="1406"/>
    </location>
</feature>
<comment type="subcellular location">
    <subcellularLocation>
        <location evidence="1">Membrane</location>
        <topology evidence="1">Multi-pass membrane protein</topology>
    </subcellularLocation>
</comment>
<evidence type="ECO:0000256" key="5">
    <source>
        <dbReference type="SAM" id="Coils"/>
    </source>
</evidence>
<dbReference type="InterPro" id="IPR002048">
    <property type="entry name" value="EF_hand_dom"/>
</dbReference>
<comment type="caution">
    <text evidence="9">The sequence shown here is derived from an EMBL/GenBank/DDBJ whole genome shotgun (WGS) entry which is preliminary data.</text>
</comment>
<protein>
    <recommendedName>
        <fullName evidence="8">EF-hand domain-containing protein</fullName>
    </recommendedName>
</protein>
<dbReference type="EMBL" id="CAUYUJ010002536">
    <property type="protein sequence ID" value="CAK0801213.1"/>
    <property type="molecule type" value="Genomic_DNA"/>
</dbReference>
<evidence type="ECO:0000256" key="7">
    <source>
        <dbReference type="SAM" id="Phobius"/>
    </source>
</evidence>
<keyword evidence="5" id="KW-0175">Coiled coil</keyword>
<dbReference type="InterPro" id="IPR018247">
    <property type="entry name" value="EF_Hand_1_Ca_BS"/>
</dbReference>
<evidence type="ECO:0000256" key="2">
    <source>
        <dbReference type="ARBA" id="ARBA00022692"/>
    </source>
</evidence>
<keyword evidence="4 7" id="KW-0472">Membrane</keyword>
<evidence type="ECO:0000313" key="10">
    <source>
        <dbReference type="Proteomes" id="UP001189429"/>
    </source>
</evidence>
<feature type="transmembrane region" description="Helical" evidence="7">
    <location>
        <begin position="342"/>
        <end position="359"/>
    </location>
</feature>
<gene>
    <name evidence="9" type="ORF">PCOR1329_LOCUS9154</name>
</gene>
<dbReference type="Proteomes" id="UP001189429">
    <property type="component" value="Unassembled WGS sequence"/>
</dbReference>
<keyword evidence="10" id="KW-1185">Reference proteome</keyword>
<dbReference type="PROSITE" id="PS00018">
    <property type="entry name" value="EF_HAND_1"/>
    <property type="match status" value="1"/>
</dbReference>
<evidence type="ECO:0000256" key="4">
    <source>
        <dbReference type="ARBA" id="ARBA00023136"/>
    </source>
</evidence>
<dbReference type="InterPro" id="IPR004853">
    <property type="entry name" value="Sugar_P_trans_dom"/>
</dbReference>
<dbReference type="PANTHER" id="PTHR11132">
    <property type="entry name" value="SOLUTE CARRIER FAMILY 35"/>
    <property type="match status" value="1"/>
</dbReference>
<feature type="coiled-coil region" evidence="5">
    <location>
        <begin position="629"/>
        <end position="689"/>
    </location>
</feature>
<feature type="transmembrane region" description="Helical" evidence="7">
    <location>
        <begin position="203"/>
        <end position="220"/>
    </location>
</feature>
<feature type="domain" description="EF-hand" evidence="8">
    <location>
        <begin position="869"/>
        <end position="904"/>
    </location>
</feature>
<keyword evidence="3 7" id="KW-1133">Transmembrane helix</keyword>
<feature type="transmembrane region" description="Helical" evidence="7">
    <location>
        <begin position="318"/>
        <end position="336"/>
    </location>
</feature>
<organism evidence="9 10">
    <name type="scientific">Prorocentrum cordatum</name>
    <dbReference type="NCBI Taxonomy" id="2364126"/>
    <lineage>
        <taxon>Eukaryota</taxon>
        <taxon>Sar</taxon>
        <taxon>Alveolata</taxon>
        <taxon>Dinophyceae</taxon>
        <taxon>Prorocentrales</taxon>
        <taxon>Prorocentraceae</taxon>
        <taxon>Prorocentrum</taxon>
    </lineage>
</organism>
<dbReference type="Pfam" id="PF03151">
    <property type="entry name" value="TPT"/>
    <property type="match status" value="1"/>
</dbReference>
<evidence type="ECO:0000256" key="1">
    <source>
        <dbReference type="ARBA" id="ARBA00004141"/>
    </source>
</evidence>
<sequence length="1427" mass="151569">MGDSPRSLHPCPSAHRWPLSLAAPRSQRVDVAFRGPRILIVRPCRTGWLDSDPLWEASHRTYGMMGQRRVTLLLVCTAAVLTDGLAVDGTAASPEERLQLEAAAAADASTAAHGLDHGVGQVSDAKKQVGALKPELPIITSAPGDTQRVGRPLPASAQVPVRRAAGMVQIFVLCVCMYGGISLMWALFWRLPEEHAFKAHGRVFLLCMTWASMSVGMQVLNKTLVSKLQAPALISVGQMWIAVVLVGIPSYKEVLDAPKGQLLIWLIVPMFFAAMLCTSCYTYQYMSLSFYTVIRNMTPLIVLPVERTLMPADKRPRLSYMVLISMSLMLCGTLMYGEGIGHVSVIGCVFAFTNMLLAVSDRLIQRRLLTTECTGLASSVCTVTNNALGSVPALLLAGATHQISDMASPEKRASWTDLRVLTLLALSGAIGIGICYLGFECQRAITATSFFVLQNFSKVVVVVCGITFFGDPISSPLAVAGLVLSIGGSFCYGKAQMSLQEQAAKQKTLGTKASGGSGPHAEYQSLERSRRLLGSLNAAAERAREPRERAAAAAFVAEAGRMAEEVAAEMKKVDDAELPFLKGIEGLPLAELQESITLCDTVGESAKVAIAQAQECFRTRLAELGGFKADAARAAKEELTKLAERVTEAAELLTQFWSELEGRRRSARVQEVEEETAGLEADVNKVAEAARPFLTGEAETLAEDAIADGVRTLGELERDAQTRLSAAWLLANRATQDARAFPEMSEALVPVHTKLSALGAELAKARVAASSFDSIVAAKFVNQQVSKVLEEMEAELETARAACAPLLEKGGDEFLVAASVARLGAGLQEHMDEKGLSKEALLEQLSSETLFADFLRALPGASGREDLSFPELRRAAMFRRLDADGDGKLSAQDLVALFRQDYACLREVPVTDSFEVKKATTVAKLRPGDVVEGVGSPRLEASGALRVECRLPAGAGNGFVTVSEGPGAFLKHHTPFDAFCASAEARETLATYLGDADAADRAGQQVFAMVRSKCAILVDACWSAGGAALRALRDPEQLFEELASSDGRIPEEAFCKQLGSLEDAPVRPEHARLLCSWLGQGGVSRFAFLKFAQRFYRVRKDSVLSEELHIGSSRMVRRLEVDELLLQLGASATDEKAGVERIHARALRDGAMGWVTLTGNKGSPYLEEAEKPAYLCTADMLLDADGGDAGPKVTRTLRAGEVVELLDGPREPGLRCRGRPLGGGAVGWFTLGAATAPWKPVYRCLRATPLLKQAAAEEAEPIRSLAEGETLELLDGPRACEGGAVRMLGRALRDGAVGWAAVREAGGLKALASLAERSAASSCMASSKAASLASLEVPLAAFSKAPAEGPPAAFSKATAEGPPAAFSRGPAEGPPTLSKAAAVEGPPTLSKAAAAEGPPAAFCKAAPDRPAFSKAGLAAPPAGPRPG</sequence>
<keyword evidence="2 7" id="KW-0812">Transmembrane</keyword>
<feature type="compositionally biased region" description="Low complexity" evidence="6">
    <location>
        <begin position="1392"/>
        <end position="1405"/>
    </location>
</feature>
<feature type="coiled-coil region" evidence="5">
    <location>
        <begin position="782"/>
        <end position="809"/>
    </location>
</feature>
<name>A0ABN9Q9K1_9DINO</name>
<evidence type="ECO:0000313" key="9">
    <source>
        <dbReference type="EMBL" id="CAK0801213.1"/>
    </source>
</evidence>
<reference evidence="9" key="1">
    <citation type="submission" date="2023-10" db="EMBL/GenBank/DDBJ databases">
        <authorList>
            <person name="Chen Y."/>
            <person name="Shah S."/>
            <person name="Dougan E. K."/>
            <person name="Thang M."/>
            <person name="Chan C."/>
        </authorList>
    </citation>
    <scope>NUCLEOTIDE SEQUENCE [LARGE SCALE GENOMIC DNA]</scope>
</reference>
<dbReference type="PROSITE" id="PS50222">
    <property type="entry name" value="EF_HAND_2"/>
    <property type="match status" value="1"/>
</dbReference>
<proteinExistence type="predicted"/>
<evidence type="ECO:0000256" key="3">
    <source>
        <dbReference type="ARBA" id="ARBA00022989"/>
    </source>
</evidence>
<feature type="transmembrane region" description="Helical" evidence="7">
    <location>
        <begin position="232"/>
        <end position="251"/>
    </location>
</feature>
<feature type="transmembrane region" description="Helical" evidence="7">
    <location>
        <begin position="170"/>
        <end position="191"/>
    </location>
</feature>
<accession>A0ABN9Q9K1</accession>
<dbReference type="InterPro" id="IPR050186">
    <property type="entry name" value="TPT_transporter"/>
</dbReference>
<feature type="transmembrane region" description="Helical" evidence="7">
    <location>
        <begin position="420"/>
        <end position="439"/>
    </location>
</feature>
<evidence type="ECO:0000256" key="6">
    <source>
        <dbReference type="SAM" id="MobiDB-lite"/>
    </source>
</evidence>